<proteinExistence type="predicted"/>
<evidence type="ECO:0000313" key="1">
    <source>
        <dbReference type="EMBL" id="RVU31552.1"/>
    </source>
</evidence>
<protein>
    <recommendedName>
        <fullName evidence="3">Nucleoside-diphosphate sugar epimerase</fullName>
    </recommendedName>
</protein>
<gene>
    <name evidence="1" type="ORF">EOE65_06115</name>
</gene>
<keyword evidence="2" id="KW-1185">Reference proteome</keyword>
<dbReference type="Proteomes" id="UP000282818">
    <property type="component" value="Unassembled WGS sequence"/>
</dbReference>
<comment type="caution">
    <text evidence="1">The sequence shown here is derived from an EMBL/GenBank/DDBJ whole genome shotgun (WGS) entry which is preliminary data.</text>
</comment>
<reference evidence="1 2" key="1">
    <citation type="submission" date="2019-01" db="EMBL/GenBank/DDBJ databases">
        <authorList>
            <person name="Chen W.-M."/>
        </authorList>
    </citation>
    <scope>NUCLEOTIDE SEQUENCE [LARGE SCALE GENOMIC DNA]</scope>
    <source>
        <strain evidence="1 2">HPM-16</strain>
    </source>
</reference>
<name>A0A437QAG1_9GAMM</name>
<dbReference type="AlphaFoldDB" id="A0A437QAG1"/>
<evidence type="ECO:0008006" key="3">
    <source>
        <dbReference type="Google" id="ProtNLM"/>
    </source>
</evidence>
<dbReference type="EMBL" id="SACQ01000002">
    <property type="protein sequence ID" value="RVU31552.1"/>
    <property type="molecule type" value="Genomic_DNA"/>
</dbReference>
<dbReference type="InterPro" id="IPR009367">
    <property type="entry name" value="Elm1-like"/>
</dbReference>
<accession>A0A437QAG1</accession>
<sequence>MESLVSDICIISDGKPGHVNQSLGLVDALRRAAPQLSCTEHTILSWRAIFALIAARVTGKQHAFSHVKLVVGTGRRTHLSLLALQWIVGCKAVVLMRPSLPSAWFSAAIIPEHDQPPELPNTLATLGALNRMQPGTKQVDQGLILVGGPSKHFDWSDDHIWQQIDSLLEDTTQQWLLTTSRRTPESFLQRAADYPQLCVMPFENTSRHWLPEQLASASACWVTEDSISMVYEALSAGCETGVFELPIKSGGSRVTRGLARLKASMRVMTLTQRQRSTDAPLAEADRAAAWIMKKGWL</sequence>
<organism evidence="1 2">
    <name type="scientific">Neptunomonas marina</name>
    <dbReference type="NCBI Taxonomy" id="1815562"/>
    <lineage>
        <taxon>Bacteria</taxon>
        <taxon>Pseudomonadati</taxon>
        <taxon>Pseudomonadota</taxon>
        <taxon>Gammaproteobacteria</taxon>
        <taxon>Oceanospirillales</taxon>
        <taxon>Oceanospirillaceae</taxon>
        <taxon>Neptunomonas</taxon>
    </lineage>
</organism>
<dbReference type="Pfam" id="PF06258">
    <property type="entry name" value="Mito_fiss_Elm1"/>
    <property type="match status" value="1"/>
</dbReference>
<evidence type="ECO:0000313" key="2">
    <source>
        <dbReference type="Proteomes" id="UP000282818"/>
    </source>
</evidence>